<dbReference type="Proteomes" id="UP000195569">
    <property type="component" value="Unassembled WGS sequence"/>
</dbReference>
<evidence type="ECO:0000256" key="1">
    <source>
        <dbReference type="SAM" id="MobiDB-lite"/>
    </source>
</evidence>
<proteinExistence type="predicted"/>
<dbReference type="Gene3D" id="1.10.30.50">
    <property type="match status" value="1"/>
</dbReference>
<evidence type="ECO:0008006" key="4">
    <source>
        <dbReference type="Google" id="ProtNLM"/>
    </source>
</evidence>
<dbReference type="AlphaFoldDB" id="A0A1N7SXV7"/>
<feature type="region of interest" description="Disordered" evidence="1">
    <location>
        <begin position="1"/>
        <end position="25"/>
    </location>
</feature>
<evidence type="ECO:0000313" key="3">
    <source>
        <dbReference type="Proteomes" id="UP000195569"/>
    </source>
</evidence>
<comment type="caution">
    <text evidence="2">The sequence shown here is derived from an EMBL/GenBank/DDBJ whole genome shotgun (WGS) entry which is preliminary data.</text>
</comment>
<name>A0A1N7SXV7_9BURK</name>
<keyword evidence="3" id="KW-1185">Reference proteome</keyword>
<evidence type="ECO:0000313" key="2">
    <source>
        <dbReference type="EMBL" id="SIT52221.1"/>
    </source>
</evidence>
<protein>
    <recommendedName>
        <fullName evidence="4">HNH endonuclease</fullName>
    </recommendedName>
</protein>
<dbReference type="InterPro" id="IPR003615">
    <property type="entry name" value="HNH_nuc"/>
</dbReference>
<gene>
    <name evidence="2" type="ORF">BN2476_2170002</name>
</gene>
<dbReference type="CDD" id="cd00085">
    <property type="entry name" value="HNHc"/>
    <property type="match status" value="1"/>
</dbReference>
<sequence>MIKRDRPFGSEPEILQGDRATNEQSRASGYYATTPGGFPAFPGFHIYRDAEVKQALNAIFEKKCAYCESRFVNQGVQVEHFRPKGGVQLTRAPVATIGYWWLASEWTNLLPACSDCNTETDHFLPDGSVRKLGKGNYFPLMPGQGCAPSRGYLHTESPLLINPTLDDPNRYLEFTVGSFGERTRSFVRPAELDPIGLMKAEATIEGFGLNRRRLVAARTARLTSLERELFAWRRLVMSADKMASEADKEATLMEAKTLLDDILSNFVKHNKPYSAACFAFAKEWLAGDRPGIVPRQINDDVDDEDEDDYEIVI</sequence>
<reference evidence="2" key="1">
    <citation type="submission" date="2016-12" db="EMBL/GenBank/DDBJ databases">
        <authorList>
            <person name="Moulin L."/>
        </authorList>
    </citation>
    <scope>NUCLEOTIDE SEQUENCE [LARGE SCALE GENOMIC DNA]</scope>
    <source>
        <strain evidence="2">STM 7183</strain>
    </source>
</reference>
<dbReference type="OrthoDB" id="4485927at2"/>
<dbReference type="EMBL" id="CYGY02000217">
    <property type="protein sequence ID" value="SIT52221.1"/>
    <property type="molecule type" value="Genomic_DNA"/>
</dbReference>
<dbReference type="RefSeq" id="WP_143811249.1">
    <property type="nucleotide sequence ID" value="NZ_CYGY02000217.1"/>
</dbReference>
<organism evidence="2 3">
    <name type="scientific">Paraburkholderia piptadeniae</name>
    <dbReference type="NCBI Taxonomy" id="1701573"/>
    <lineage>
        <taxon>Bacteria</taxon>
        <taxon>Pseudomonadati</taxon>
        <taxon>Pseudomonadota</taxon>
        <taxon>Betaproteobacteria</taxon>
        <taxon>Burkholderiales</taxon>
        <taxon>Burkholderiaceae</taxon>
        <taxon>Paraburkholderia</taxon>
    </lineage>
</organism>
<accession>A0A1N7SXV7</accession>